<dbReference type="EMBL" id="AP025225">
    <property type="protein sequence ID" value="BDB96363.1"/>
    <property type="molecule type" value="Genomic_DNA"/>
</dbReference>
<reference evidence="9" key="1">
    <citation type="submission" date="2021-10" db="EMBL/GenBank/DDBJ databases">
        <title>Genome Sequence of The Candidatus Hydrogeosomobacter endosymbioticus, an Intracellular Bacterial Symbiont of the Anaerobic Ciliate GW7.</title>
        <authorList>
            <person name="Shiohama Y."/>
            <person name="Shinzato N."/>
        </authorList>
    </citation>
    <scope>NUCLEOTIDE SEQUENCE [LARGE SCALE GENOMIC DNA]</scope>
    <source>
        <strain evidence="9">200920</strain>
    </source>
</reference>
<keyword evidence="6 7" id="KW-0067">ATP-binding</keyword>
<keyword evidence="7" id="KW-0573">Peptidoglycan synthesis</keyword>
<dbReference type="Pfam" id="PF08245">
    <property type="entry name" value="Mur_ligase_M"/>
    <property type="match status" value="1"/>
</dbReference>
<dbReference type="SUPFAM" id="SSF51984">
    <property type="entry name" value="MurCD N-terminal domain"/>
    <property type="match status" value="1"/>
</dbReference>
<keyword evidence="3 7" id="KW-0963">Cytoplasm</keyword>
<dbReference type="PANTHER" id="PTHR43692">
    <property type="entry name" value="UDP-N-ACETYLMURAMOYLALANINE--D-GLUTAMATE LIGASE"/>
    <property type="match status" value="1"/>
</dbReference>
<dbReference type="InterPro" id="IPR013221">
    <property type="entry name" value="Mur_ligase_cen"/>
</dbReference>
<protein>
    <recommendedName>
        <fullName evidence="7">UDP-N-acetylmuramoylalanine--D-glutamate ligase</fullName>
        <ecNumber evidence="7">6.3.2.9</ecNumber>
    </recommendedName>
    <alternativeName>
        <fullName evidence="7">D-glutamic acid-adding enzyme</fullName>
    </alternativeName>
    <alternativeName>
        <fullName evidence="7">UDP-N-acetylmuramoyl-L-alanyl-D-glutamate synthetase</fullName>
    </alternativeName>
</protein>
<dbReference type="Gene3D" id="3.40.50.720">
    <property type="entry name" value="NAD(P)-binding Rossmann-like Domain"/>
    <property type="match status" value="1"/>
</dbReference>
<dbReference type="SUPFAM" id="SSF53623">
    <property type="entry name" value="MurD-like peptide ligases, catalytic domain"/>
    <property type="match status" value="1"/>
</dbReference>
<evidence type="ECO:0000256" key="3">
    <source>
        <dbReference type="ARBA" id="ARBA00022490"/>
    </source>
</evidence>
<dbReference type="InterPro" id="IPR036565">
    <property type="entry name" value="Mur-like_cat_sf"/>
</dbReference>
<evidence type="ECO:0000256" key="5">
    <source>
        <dbReference type="ARBA" id="ARBA00022741"/>
    </source>
</evidence>
<dbReference type="NCBIfam" id="TIGR01087">
    <property type="entry name" value="murD"/>
    <property type="match status" value="1"/>
</dbReference>
<comment type="pathway">
    <text evidence="2 7">Cell wall biogenesis; peptidoglycan biosynthesis.</text>
</comment>
<dbReference type="PANTHER" id="PTHR43692:SF1">
    <property type="entry name" value="UDP-N-ACETYLMURAMOYLALANINE--D-GLUTAMATE LIGASE"/>
    <property type="match status" value="1"/>
</dbReference>
<dbReference type="InterPro" id="IPR036615">
    <property type="entry name" value="Mur_ligase_C_dom_sf"/>
</dbReference>
<keyword evidence="5 7" id="KW-0547">Nucleotide-binding</keyword>
<evidence type="ECO:0000256" key="7">
    <source>
        <dbReference type="HAMAP-Rule" id="MF_00639"/>
    </source>
</evidence>
<keyword evidence="4 7" id="KW-0436">Ligase</keyword>
<evidence type="ECO:0000256" key="1">
    <source>
        <dbReference type="ARBA" id="ARBA00004496"/>
    </source>
</evidence>
<dbReference type="SUPFAM" id="SSF53244">
    <property type="entry name" value="MurD-like peptide ligases, peptide-binding domain"/>
    <property type="match status" value="1"/>
</dbReference>
<keyword evidence="7" id="KW-0961">Cell wall biogenesis/degradation</keyword>
<evidence type="ECO:0000256" key="6">
    <source>
        <dbReference type="ARBA" id="ARBA00022840"/>
    </source>
</evidence>
<feature type="binding site" evidence="7">
    <location>
        <begin position="121"/>
        <end position="127"/>
    </location>
    <ligand>
        <name>ATP</name>
        <dbReference type="ChEBI" id="CHEBI:30616"/>
    </ligand>
</feature>
<gene>
    <name evidence="7 9" type="primary">murD</name>
    <name evidence="9" type="ORF">HYD_4960</name>
</gene>
<evidence type="ECO:0000256" key="4">
    <source>
        <dbReference type="ARBA" id="ARBA00022598"/>
    </source>
</evidence>
<dbReference type="Proteomes" id="UP001320209">
    <property type="component" value="Chromosome"/>
</dbReference>
<evidence type="ECO:0000313" key="9">
    <source>
        <dbReference type="EMBL" id="BDB96363.1"/>
    </source>
</evidence>
<dbReference type="GO" id="GO:0016874">
    <property type="term" value="F:ligase activity"/>
    <property type="evidence" value="ECO:0007669"/>
    <property type="project" value="UniProtKB-KW"/>
</dbReference>
<dbReference type="EC" id="6.3.2.9" evidence="7"/>
<proteinExistence type="inferred from homology"/>
<dbReference type="RefSeq" id="WP_236864678.1">
    <property type="nucleotide sequence ID" value="NZ_AP025225.1"/>
</dbReference>
<dbReference type="HAMAP" id="MF_00639">
    <property type="entry name" value="MurD"/>
    <property type="match status" value="1"/>
</dbReference>
<dbReference type="Gene3D" id="3.40.1190.10">
    <property type="entry name" value="Mur-like, catalytic domain"/>
    <property type="match status" value="1"/>
</dbReference>
<comment type="catalytic activity">
    <reaction evidence="7">
        <text>UDP-N-acetyl-alpha-D-muramoyl-L-alanine + D-glutamate + ATP = UDP-N-acetyl-alpha-D-muramoyl-L-alanyl-D-glutamate + ADP + phosphate + H(+)</text>
        <dbReference type="Rhea" id="RHEA:16429"/>
        <dbReference type="ChEBI" id="CHEBI:15378"/>
        <dbReference type="ChEBI" id="CHEBI:29986"/>
        <dbReference type="ChEBI" id="CHEBI:30616"/>
        <dbReference type="ChEBI" id="CHEBI:43474"/>
        <dbReference type="ChEBI" id="CHEBI:83898"/>
        <dbReference type="ChEBI" id="CHEBI:83900"/>
        <dbReference type="ChEBI" id="CHEBI:456216"/>
        <dbReference type="EC" id="6.3.2.9"/>
    </reaction>
</comment>
<dbReference type="Gene3D" id="3.90.190.20">
    <property type="entry name" value="Mur ligase, C-terminal domain"/>
    <property type="match status" value="1"/>
</dbReference>
<sequence length="488" mass="53894">MKLSYIPRNIAILGLGKTGLSVARFFASIYEIAGCNVFCIDDNDEKFYSSREIFQNSRNVKFVKNVPWEKIDVLVVSPGVVSKRDKHPSFSCALRGGAAIMSDIELFLRMFSYVKMAGITGTNGKSTTCALVKRALCNAGIAAEVVGNFGCPIFDFADEDHLRGVYILEISSYQLLLTNFLPLEVAAITNISSHHIDAHGTLGEYIAAKKKIFFQAKRAVVGDLIDGQKDIEVFFQNQDGACGSRNSSKFHEFAGPRKCKVVYVSERSEADFCYCASGIFEKGRSAKYVLPENEWFSRSHNIQNAAIAIAVCRSLGVEDVCFDGFFGLEHRQEIVGSCKEVVYVNDSKATSPEAVKSAVLAFSRDYDIFWIGGGVVQDDSLAPISDIARYVKKAFFIGEAADRYAHIASSSGILYEKSGDIETALCSAQYECESRVMKGASVRDSLVLKKAVILFSPGCASFDQFKNFEHRGDVFKKLIANRFECDKR</sequence>
<accession>A0ABN6L3B0</accession>
<dbReference type="InterPro" id="IPR005762">
    <property type="entry name" value="MurD"/>
</dbReference>
<keyword evidence="7" id="KW-0132">Cell division</keyword>
<comment type="function">
    <text evidence="7">Cell wall formation. Catalyzes the addition of glutamate to the nucleotide precursor UDP-N-acetylmuramoyl-L-alanine (UMA).</text>
</comment>
<name>A0ABN6L3B0_9PROT</name>
<evidence type="ECO:0000313" key="10">
    <source>
        <dbReference type="Proteomes" id="UP001320209"/>
    </source>
</evidence>
<organism evidence="9 10">
    <name type="scientific">Candidatus Hydrogenosomobacter endosymbioticus</name>
    <dbReference type="NCBI Taxonomy" id="2558174"/>
    <lineage>
        <taxon>Bacteria</taxon>
        <taxon>Pseudomonadati</taxon>
        <taxon>Pseudomonadota</taxon>
        <taxon>Alphaproteobacteria</taxon>
        <taxon>Holosporales</taxon>
        <taxon>Holosporaceae</taxon>
        <taxon>Candidatus Hydrogenosomobacter</taxon>
    </lineage>
</organism>
<evidence type="ECO:0000259" key="8">
    <source>
        <dbReference type="Pfam" id="PF08245"/>
    </source>
</evidence>
<keyword evidence="10" id="KW-1185">Reference proteome</keyword>
<evidence type="ECO:0000256" key="2">
    <source>
        <dbReference type="ARBA" id="ARBA00004752"/>
    </source>
</evidence>
<feature type="domain" description="Mur ligase central" evidence="8">
    <location>
        <begin position="119"/>
        <end position="311"/>
    </location>
</feature>
<comment type="subcellular location">
    <subcellularLocation>
        <location evidence="1 7">Cytoplasm</location>
    </subcellularLocation>
</comment>
<keyword evidence="7" id="KW-0131">Cell cycle</keyword>
<comment type="similarity">
    <text evidence="7">Belongs to the MurCDEF family.</text>
</comment>
<keyword evidence="7" id="KW-0133">Cell shape</keyword>